<sequence length="341" mass="39769">MVNGTKRGPKQLGEIILDTANVNGISTEFLEKSIQRLINILGTPSATYKDRIFRMLVKEKKIALEIYNAINDTHYDNPEDVIITTLENAVYLGMKNDVSFIIGSELVLFEQQSTNNPNMPLRNLFYVTCMLAALTMNTNIYGSKLIRIPEPKFIVFYNGLEELPEQFNMSLSDAYEKKSQDISLELKVKVLNVNRGYNDSLMKKSPTLYQYMMFVDTVRRFQKEYPFEQAMEQAIDECIRTGILSDFLRKSRAEVMRMWLFEYDQEKHIEMEKEESYEDGKREYLITLVVKLKNKGKTVDEIADILEEPVEKIQKICEISENYAPDYDAQKIYQELENSEY</sequence>
<evidence type="ECO:0000313" key="2">
    <source>
        <dbReference type="Proteomes" id="UP000095380"/>
    </source>
</evidence>
<accession>A0A173W7Y8</accession>
<dbReference type="EMBL" id="CYYM01000001">
    <property type="protein sequence ID" value="CUN35563.1"/>
    <property type="molecule type" value="Genomic_DNA"/>
</dbReference>
<evidence type="ECO:0000313" key="1">
    <source>
        <dbReference type="EMBL" id="CUN35563.1"/>
    </source>
</evidence>
<protein>
    <recommendedName>
        <fullName evidence="3">PD-(D/E)XK nuclease family transposase</fullName>
    </recommendedName>
</protein>
<name>A0A173W7Y8_9FIRM</name>
<dbReference type="Proteomes" id="UP000095380">
    <property type="component" value="Unassembled WGS sequence"/>
</dbReference>
<proteinExistence type="predicted"/>
<organism evidence="1 2">
    <name type="scientific">Dorea longicatena</name>
    <dbReference type="NCBI Taxonomy" id="88431"/>
    <lineage>
        <taxon>Bacteria</taxon>
        <taxon>Bacillati</taxon>
        <taxon>Bacillota</taxon>
        <taxon>Clostridia</taxon>
        <taxon>Lachnospirales</taxon>
        <taxon>Lachnospiraceae</taxon>
        <taxon>Dorea</taxon>
    </lineage>
</organism>
<dbReference type="RefSeq" id="WP_022415956.1">
    <property type="nucleotide sequence ID" value="NZ_CYYM01000001.1"/>
</dbReference>
<evidence type="ECO:0008006" key="3">
    <source>
        <dbReference type="Google" id="ProtNLM"/>
    </source>
</evidence>
<gene>
    <name evidence="1" type="ORF">ERS852408_00077</name>
</gene>
<dbReference type="AlphaFoldDB" id="A0A173W7Y8"/>
<reference evidence="1 2" key="1">
    <citation type="submission" date="2015-09" db="EMBL/GenBank/DDBJ databases">
        <authorList>
            <consortium name="Pathogen Informatics"/>
        </authorList>
    </citation>
    <scope>NUCLEOTIDE SEQUENCE [LARGE SCALE GENOMIC DNA]</scope>
    <source>
        <strain evidence="1 2">2789STDY5608851</strain>
    </source>
</reference>